<dbReference type="Proteomes" id="UP000638188">
    <property type="component" value="Unassembled WGS sequence"/>
</dbReference>
<gene>
    <name evidence="1" type="ORF">GCM10007418_16300</name>
</gene>
<organism evidence="1 2">
    <name type="scientific">Halopseudomonas salina</name>
    <dbReference type="NCBI Taxonomy" id="1323744"/>
    <lineage>
        <taxon>Bacteria</taxon>
        <taxon>Pseudomonadati</taxon>
        <taxon>Pseudomonadota</taxon>
        <taxon>Gammaproteobacteria</taxon>
        <taxon>Pseudomonadales</taxon>
        <taxon>Pseudomonadaceae</taxon>
        <taxon>Halopseudomonas</taxon>
    </lineage>
</organism>
<evidence type="ECO:0000313" key="2">
    <source>
        <dbReference type="Proteomes" id="UP000638188"/>
    </source>
</evidence>
<dbReference type="EMBL" id="BMFF01000003">
    <property type="protein sequence ID" value="GGC97652.1"/>
    <property type="molecule type" value="Genomic_DNA"/>
</dbReference>
<proteinExistence type="predicted"/>
<name>A0ABQ1PHZ0_9GAMM</name>
<reference evidence="2" key="1">
    <citation type="journal article" date="2019" name="Int. J. Syst. Evol. Microbiol.">
        <title>The Global Catalogue of Microorganisms (GCM) 10K type strain sequencing project: providing services to taxonomists for standard genome sequencing and annotation.</title>
        <authorList>
            <consortium name="The Broad Institute Genomics Platform"/>
            <consortium name="The Broad Institute Genome Sequencing Center for Infectious Disease"/>
            <person name="Wu L."/>
            <person name="Ma J."/>
        </authorList>
    </citation>
    <scope>NUCLEOTIDE SEQUENCE [LARGE SCALE GENOMIC DNA]</scope>
    <source>
        <strain evidence="2">CGMCC 1.12482</strain>
    </source>
</reference>
<keyword evidence="2" id="KW-1185">Reference proteome</keyword>
<comment type="caution">
    <text evidence="1">The sequence shown here is derived from an EMBL/GenBank/DDBJ whole genome shotgun (WGS) entry which is preliminary data.</text>
</comment>
<sequence length="70" mass="7560">MVEALVIRHIHTVLAGKRQLKEIIRFAQRKSIPIMAIIDGDALLSALAINGAGKPVKASSDIHHTSLARP</sequence>
<accession>A0ABQ1PHZ0</accession>
<evidence type="ECO:0000313" key="1">
    <source>
        <dbReference type="EMBL" id="GGC97652.1"/>
    </source>
</evidence>
<protein>
    <submittedName>
        <fullName evidence="1">Uncharacterized protein</fullName>
    </submittedName>
</protein>